<reference evidence="1" key="1">
    <citation type="submission" date="2023-05" db="EMBL/GenBank/DDBJ databases">
        <title>Nepenthes gracilis genome sequencing.</title>
        <authorList>
            <person name="Fukushima K."/>
        </authorList>
    </citation>
    <scope>NUCLEOTIDE SEQUENCE</scope>
    <source>
        <strain evidence="1">SING2019-196</strain>
    </source>
</reference>
<dbReference type="AlphaFoldDB" id="A0AAD3Y095"/>
<name>A0AAD3Y095_NEPGR</name>
<organism evidence="1 2">
    <name type="scientific">Nepenthes gracilis</name>
    <name type="common">Slender pitcher plant</name>
    <dbReference type="NCBI Taxonomy" id="150966"/>
    <lineage>
        <taxon>Eukaryota</taxon>
        <taxon>Viridiplantae</taxon>
        <taxon>Streptophyta</taxon>
        <taxon>Embryophyta</taxon>
        <taxon>Tracheophyta</taxon>
        <taxon>Spermatophyta</taxon>
        <taxon>Magnoliopsida</taxon>
        <taxon>eudicotyledons</taxon>
        <taxon>Gunneridae</taxon>
        <taxon>Pentapetalae</taxon>
        <taxon>Caryophyllales</taxon>
        <taxon>Nepenthaceae</taxon>
        <taxon>Nepenthes</taxon>
    </lineage>
</organism>
<dbReference type="EMBL" id="BSYO01000027">
    <property type="protein sequence ID" value="GMH24238.1"/>
    <property type="molecule type" value="Genomic_DNA"/>
</dbReference>
<evidence type="ECO:0000313" key="2">
    <source>
        <dbReference type="Proteomes" id="UP001279734"/>
    </source>
</evidence>
<keyword evidence="2" id="KW-1185">Reference proteome</keyword>
<evidence type="ECO:0000313" key="1">
    <source>
        <dbReference type="EMBL" id="GMH24238.1"/>
    </source>
</evidence>
<dbReference type="Proteomes" id="UP001279734">
    <property type="component" value="Unassembled WGS sequence"/>
</dbReference>
<comment type="caution">
    <text evidence="1">The sequence shown here is derived from an EMBL/GenBank/DDBJ whole genome shotgun (WGS) entry which is preliminary data.</text>
</comment>
<accession>A0AAD3Y095</accession>
<proteinExistence type="predicted"/>
<gene>
    <name evidence="1" type="ORF">Nepgr_026081</name>
</gene>
<protein>
    <submittedName>
        <fullName evidence="1">Uncharacterized protein</fullName>
    </submittedName>
</protein>
<sequence>MIDRPSCRRFLLRELVSFSSPSQGRGLSTGWTRNARVHRKETATCLVGLLISCCNWIQAFRRKYCRISKKTVEETRTEKKLRRTVGFLRLQHKVFLLQGLVLENKFWLKVKDCVEVTVSVLHSSCRENWT</sequence>